<organism evidence="4 5">
    <name type="scientific">Candidatus Paracaedimonas acanthamoebae</name>
    <dbReference type="NCBI Taxonomy" id="244581"/>
    <lineage>
        <taxon>Bacteria</taxon>
        <taxon>Pseudomonadati</taxon>
        <taxon>Pseudomonadota</taxon>
        <taxon>Alphaproteobacteria</taxon>
        <taxon>Holosporales</taxon>
        <taxon>Caedimonadaceae</taxon>
        <taxon>Candidatus Paracaedimonas</taxon>
    </lineage>
</organism>
<sequence>MNPLIIIPARLSATRLPQKPLALIGDKPLVLHVLERGLEANIGRVIVACDDEKIASVVKDAGGEACLTDPSLPSGSDRVYAAANIIDPEENYDVIINLQGDMPFIDPQVIKYSFEPLQDKNVDIATLAVKLDDEERKSNPSIAKIAMIEGKNPHIQQALYFSRSVIPHGAMIHYHHIGLYSYRRQALKSFVHHPPSPLEFAEKLEQLRALEAGLRIDVRIVDAVPFEVNTPEDLLESQKLVKTFRNSWKDNLLA</sequence>
<keyword evidence="1 4" id="KW-0808">Transferase</keyword>
<accession>A0A8J7TT36</accession>
<evidence type="ECO:0000256" key="2">
    <source>
        <dbReference type="ARBA" id="ARBA00022695"/>
    </source>
</evidence>
<comment type="caution">
    <text evidence="4">The sequence shown here is derived from an EMBL/GenBank/DDBJ whole genome shotgun (WGS) entry which is preliminary data.</text>
</comment>
<dbReference type="PANTHER" id="PTHR42866:SF2">
    <property type="entry name" value="3-DEOXY-MANNO-OCTULOSONATE CYTIDYLYLTRANSFERASE, MITOCHONDRIAL"/>
    <property type="match status" value="1"/>
</dbReference>
<evidence type="ECO:0000313" key="5">
    <source>
        <dbReference type="Proteomes" id="UP000664414"/>
    </source>
</evidence>
<dbReference type="SUPFAM" id="SSF53448">
    <property type="entry name" value="Nucleotide-diphospho-sugar transferases"/>
    <property type="match status" value="1"/>
</dbReference>
<dbReference type="AlphaFoldDB" id="A0A8J7TT36"/>
<evidence type="ECO:0000313" key="4">
    <source>
        <dbReference type="EMBL" id="MBN9412991.1"/>
    </source>
</evidence>
<evidence type="ECO:0000256" key="3">
    <source>
        <dbReference type="ARBA" id="ARBA00022985"/>
    </source>
</evidence>
<dbReference type="PANTHER" id="PTHR42866">
    <property type="entry name" value="3-DEOXY-MANNO-OCTULOSONATE CYTIDYLYLTRANSFERASE"/>
    <property type="match status" value="1"/>
</dbReference>
<protein>
    <submittedName>
        <fullName evidence="4">3-deoxy-manno-octulosonate cytidylyltransferase</fullName>
        <ecNumber evidence="4">2.7.7.38</ecNumber>
    </submittedName>
</protein>
<dbReference type="Gene3D" id="3.90.550.10">
    <property type="entry name" value="Spore Coat Polysaccharide Biosynthesis Protein SpsA, Chain A"/>
    <property type="match status" value="1"/>
</dbReference>
<dbReference type="InterPro" id="IPR003329">
    <property type="entry name" value="Cytidylyl_trans"/>
</dbReference>
<dbReference type="NCBIfam" id="NF003948">
    <property type="entry name" value="PRK05450.1-1"/>
    <property type="match status" value="1"/>
</dbReference>
<dbReference type="GO" id="GO:0009103">
    <property type="term" value="P:lipopolysaccharide biosynthetic process"/>
    <property type="evidence" value="ECO:0007669"/>
    <property type="project" value="UniProtKB-KW"/>
</dbReference>
<dbReference type="EC" id="2.7.7.38" evidence="4"/>
<dbReference type="GO" id="GO:0005829">
    <property type="term" value="C:cytosol"/>
    <property type="evidence" value="ECO:0007669"/>
    <property type="project" value="TreeGrafter"/>
</dbReference>
<dbReference type="EMBL" id="JAFKGL010000015">
    <property type="protein sequence ID" value="MBN9412991.1"/>
    <property type="molecule type" value="Genomic_DNA"/>
</dbReference>
<dbReference type="NCBIfam" id="TIGR00466">
    <property type="entry name" value="kdsB"/>
    <property type="match status" value="1"/>
</dbReference>
<dbReference type="GO" id="GO:0008690">
    <property type="term" value="F:3-deoxy-manno-octulosonate cytidylyltransferase activity"/>
    <property type="evidence" value="ECO:0007669"/>
    <property type="project" value="UniProtKB-EC"/>
</dbReference>
<dbReference type="NCBIfam" id="NF003952">
    <property type="entry name" value="PRK05450.1-5"/>
    <property type="match status" value="1"/>
</dbReference>
<keyword evidence="3" id="KW-0448">Lipopolysaccharide biosynthesis</keyword>
<dbReference type="Pfam" id="PF02348">
    <property type="entry name" value="CTP_transf_3"/>
    <property type="match status" value="1"/>
</dbReference>
<reference evidence="4" key="1">
    <citation type="submission" date="2021-02" db="EMBL/GenBank/DDBJ databases">
        <title>Thiocyanate and organic carbon inputs drive convergent selection for specific autotrophic Afipia and Thiobacillus strains within complex microbiomes.</title>
        <authorList>
            <person name="Huddy R.J."/>
            <person name="Sachdeva R."/>
            <person name="Kadzinga F."/>
            <person name="Kantor R.S."/>
            <person name="Harrison S.T.L."/>
            <person name="Banfield J.F."/>
        </authorList>
    </citation>
    <scope>NUCLEOTIDE SEQUENCE</scope>
    <source>
        <strain evidence="4">SCN18_10_11_15_R4_P_38_20</strain>
    </source>
</reference>
<proteinExistence type="predicted"/>
<dbReference type="CDD" id="cd02517">
    <property type="entry name" value="CMP-KDO-Synthetase"/>
    <property type="match status" value="1"/>
</dbReference>
<dbReference type="InterPro" id="IPR029044">
    <property type="entry name" value="Nucleotide-diphossugar_trans"/>
</dbReference>
<keyword evidence="2 4" id="KW-0548">Nucleotidyltransferase</keyword>
<dbReference type="Proteomes" id="UP000664414">
    <property type="component" value="Unassembled WGS sequence"/>
</dbReference>
<gene>
    <name evidence="4" type="ORF">J0H12_03575</name>
</gene>
<dbReference type="InterPro" id="IPR004528">
    <property type="entry name" value="KdsB"/>
</dbReference>
<name>A0A8J7TT36_9PROT</name>
<evidence type="ECO:0000256" key="1">
    <source>
        <dbReference type="ARBA" id="ARBA00022679"/>
    </source>
</evidence>